<gene>
    <name evidence="7" type="ORF">M9Y10_039111</name>
</gene>
<dbReference type="PANTHER" id="PTHR12814">
    <property type="entry name" value="RNA-BINDING PROTEIN NOB1"/>
    <property type="match status" value="1"/>
</dbReference>
<evidence type="ECO:0000256" key="3">
    <source>
        <dbReference type="ARBA" id="ARBA00022801"/>
    </source>
</evidence>
<evidence type="ECO:0000256" key="1">
    <source>
        <dbReference type="ARBA" id="ARBA00022722"/>
    </source>
</evidence>
<name>A0ABR2KBB8_9EUKA</name>
<evidence type="ECO:0000256" key="4">
    <source>
        <dbReference type="SAM" id="MobiDB-lite"/>
    </source>
</evidence>
<sequence length="307" mass="34514">MEQNSYFIVDANYFIEGNTFIQAPPKIYTTQDAINEVRDHRSKQRLEEVRLRHEIIIREPSPESYEAVVKCATDSGNVVLLSRTDMGLIALALDFQPPEPSEQNEEQDQQKTPGFDEWITVDNFGKLENDPVTLCTGDATMQCVAMILGIHVVSPTGQRVAEVKRWLLRCAACGAETLDASKEFCPECGQHELVRYALVMRSGVETELPLPKRFEPTPRGKRYTIPTNRGGKGKKPALILSEDMMNEAKRKYRNTGGNRANDLSGTEGHTFFEPRKKGRAAPAYGYGGINPNVPHHLLGKKKKRNRK</sequence>
<keyword evidence="8" id="KW-1185">Reference proteome</keyword>
<keyword evidence="1" id="KW-0540">Nuclease</keyword>
<dbReference type="InterPro" id="IPR036283">
    <property type="entry name" value="NOB1_Zf-like_sf"/>
</dbReference>
<feature type="region of interest" description="Disordered" evidence="4">
    <location>
        <begin position="210"/>
        <end position="235"/>
    </location>
</feature>
<evidence type="ECO:0000313" key="7">
    <source>
        <dbReference type="EMBL" id="KAK8888051.1"/>
    </source>
</evidence>
<evidence type="ECO:0000313" key="8">
    <source>
        <dbReference type="Proteomes" id="UP001470230"/>
    </source>
</evidence>
<dbReference type="Gene3D" id="3.40.50.1010">
    <property type="entry name" value="5'-nuclease"/>
    <property type="match status" value="1"/>
</dbReference>
<feature type="region of interest" description="Disordered" evidence="4">
    <location>
        <begin position="253"/>
        <end position="307"/>
    </location>
</feature>
<organism evidence="7 8">
    <name type="scientific">Tritrichomonas musculus</name>
    <dbReference type="NCBI Taxonomy" id="1915356"/>
    <lineage>
        <taxon>Eukaryota</taxon>
        <taxon>Metamonada</taxon>
        <taxon>Parabasalia</taxon>
        <taxon>Tritrichomonadida</taxon>
        <taxon>Tritrichomonadidae</taxon>
        <taxon>Tritrichomonas</taxon>
    </lineage>
</organism>
<comment type="caution">
    <text evidence="7">The sequence shown here is derived from an EMBL/GenBank/DDBJ whole genome shotgun (WGS) entry which is preliminary data.</text>
</comment>
<evidence type="ECO:0000259" key="5">
    <source>
        <dbReference type="Pfam" id="PF08772"/>
    </source>
</evidence>
<dbReference type="InterPro" id="IPR033411">
    <property type="entry name" value="Ribonuclease_PIN"/>
</dbReference>
<feature type="compositionally biased region" description="Polar residues" evidence="4">
    <location>
        <begin position="255"/>
        <end position="264"/>
    </location>
</feature>
<dbReference type="Pfam" id="PF17146">
    <property type="entry name" value="PIN_6"/>
    <property type="match status" value="1"/>
</dbReference>
<dbReference type="EMBL" id="JAPFFF010000006">
    <property type="protein sequence ID" value="KAK8888051.1"/>
    <property type="molecule type" value="Genomic_DNA"/>
</dbReference>
<dbReference type="PANTHER" id="PTHR12814:SF2">
    <property type="entry name" value="RNA-BINDING PROTEIN NOB1"/>
    <property type="match status" value="1"/>
</dbReference>
<keyword evidence="2" id="KW-0479">Metal-binding</keyword>
<feature type="domain" description="Nin one binding (NOB1) Zn-ribbon-like" evidence="5">
    <location>
        <begin position="160"/>
        <end position="231"/>
    </location>
</feature>
<accession>A0ABR2KBB8</accession>
<feature type="compositionally biased region" description="Basic residues" evidence="4">
    <location>
        <begin position="297"/>
        <end position="307"/>
    </location>
</feature>
<evidence type="ECO:0000256" key="2">
    <source>
        <dbReference type="ARBA" id="ARBA00022723"/>
    </source>
</evidence>
<keyword evidence="3" id="KW-0378">Hydrolase</keyword>
<dbReference type="Gene3D" id="6.20.210.10">
    <property type="entry name" value="Nin one binding (NOB1), Zn-ribbon-like"/>
    <property type="match status" value="1"/>
</dbReference>
<dbReference type="Proteomes" id="UP001470230">
    <property type="component" value="Unassembled WGS sequence"/>
</dbReference>
<dbReference type="InterPro" id="IPR039907">
    <property type="entry name" value="NOB1"/>
</dbReference>
<feature type="domain" description="Ribonuclease PIN" evidence="6">
    <location>
        <begin position="8"/>
        <end position="94"/>
    </location>
</feature>
<dbReference type="SUPFAM" id="SSF144206">
    <property type="entry name" value="NOB1 zinc finger-like"/>
    <property type="match status" value="1"/>
</dbReference>
<dbReference type="InterPro" id="IPR014881">
    <property type="entry name" value="NOB1_Zn-bd"/>
</dbReference>
<proteinExistence type="predicted"/>
<dbReference type="CDD" id="cd09876">
    <property type="entry name" value="PIN_Nob1-like"/>
    <property type="match status" value="1"/>
</dbReference>
<evidence type="ECO:0000259" key="6">
    <source>
        <dbReference type="Pfam" id="PF17146"/>
    </source>
</evidence>
<reference evidence="7 8" key="1">
    <citation type="submission" date="2024-04" db="EMBL/GenBank/DDBJ databases">
        <title>Tritrichomonas musculus Genome.</title>
        <authorList>
            <person name="Alves-Ferreira E."/>
            <person name="Grigg M."/>
            <person name="Lorenzi H."/>
            <person name="Galac M."/>
        </authorList>
    </citation>
    <scope>NUCLEOTIDE SEQUENCE [LARGE SCALE GENOMIC DNA]</scope>
    <source>
        <strain evidence="7 8">EAF2021</strain>
    </source>
</reference>
<protein>
    <submittedName>
        <fullName evidence="7">Nin1 binding protein</fullName>
    </submittedName>
</protein>
<dbReference type="Pfam" id="PF08772">
    <property type="entry name" value="Zn_ribbon_NOB1"/>
    <property type="match status" value="1"/>
</dbReference>